<evidence type="ECO:0000313" key="8">
    <source>
        <dbReference type="EMBL" id="MFI7589764.1"/>
    </source>
</evidence>
<keyword evidence="3" id="KW-0285">Flavoprotein</keyword>
<dbReference type="SUPFAM" id="SSF56645">
    <property type="entry name" value="Acyl-CoA dehydrogenase NM domain-like"/>
    <property type="match status" value="1"/>
</dbReference>
<dbReference type="EMBL" id="JBITLV010000009">
    <property type="protein sequence ID" value="MFI7589764.1"/>
    <property type="molecule type" value="Genomic_DNA"/>
</dbReference>
<evidence type="ECO:0000256" key="3">
    <source>
        <dbReference type="ARBA" id="ARBA00022630"/>
    </source>
</evidence>
<dbReference type="Gene3D" id="1.10.540.10">
    <property type="entry name" value="Acyl-CoA dehydrogenase/oxidase, N-terminal domain"/>
    <property type="match status" value="1"/>
</dbReference>
<evidence type="ECO:0000256" key="1">
    <source>
        <dbReference type="ARBA" id="ARBA00001974"/>
    </source>
</evidence>
<dbReference type="InterPro" id="IPR037069">
    <property type="entry name" value="AcylCoA_DH/ox_N_sf"/>
</dbReference>
<dbReference type="Pfam" id="PF00441">
    <property type="entry name" value="Acyl-CoA_dh_1"/>
    <property type="match status" value="1"/>
</dbReference>
<accession>A0ABW8ATU1</accession>
<feature type="domain" description="Acyl-CoA dehydrogenase/oxidase C-terminal" evidence="6">
    <location>
        <begin position="223"/>
        <end position="349"/>
    </location>
</feature>
<dbReference type="SUPFAM" id="SSF47203">
    <property type="entry name" value="Acyl-CoA dehydrogenase C-terminal domain-like"/>
    <property type="match status" value="1"/>
</dbReference>
<organism evidence="8 9">
    <name type="scientific">Spongisporangium articulatum</name>
    <dbReference type="NCBI Taxonomy" id="3362603"/>
    <lineage>
        <taxon>Bacteria</taxon>
        <taxon>Bacillati</taxon>
        <taxon>Actinomycetota</taxon>
        <taxon>Actinomycetes</taxon>
        <taxon>Kineosporiales</taxon>
        <taxon>Kineosporiaceae</taxon>
        <taxon>Spongisporangium</taxon>
    </lineage>
</organism>
<evidence type="ECO:0000256" key="5">
    <source>
        <dbReference type="ARBA" id="ARBA00023002"/>
    </source>
</evidence>
<dbReference type="Gene3D" id="2.40.110.10">
    <property type="entry name" value="Butyryl-CoA Dehydrogenase, subunit A, domain 2"/>
    <property type="match status" value="1"/>
</dbReference>
<dbReference type="PANTHER" id="PTHR43884">
    <property type="entry name" value="ACYL-COA DEHYDROGENASE"/>
    <property type="match status" value="1"/>
</dbReference>
<dbReference type="InterPro" id="IPR036250">
    <property type="entry name" value="AcylCo_DH-like_C"/>
</dbReference>
<evidence type="ECO:0000259" key="6">
    <source>
        <dbReference type="Pfam" id="PF00441"/>
    </source>
</evidence>
<sequence length="362" mass="36885">MTAPTRAGRDVDTEVLADVRMLTLTVLDSQPADLWSALGTAGLSALGVPSTQGGAGLDLVESAVLLRELGRRAVDSPALANALGVLTLARWGTARQHRKALYPVVHDGAILTVGLHEPSSPLTRAPRTAVHRTADGLRLDGALVAVPYADRARHALVPAAVAGEPGLVLLDLQGPGVHRHLVPTSSGTPVHGVRFDGVALTEGALVPGGPAALADLHRLAAAASAAYADGLVDGALALTARHVETREQFGRPLATLQAVAQQLADVYVASRTLHLAAEAAIGAADHHTGDDPDGDADPEVAALLAVDSARTAIATCHHLHGGTGVDLSYPLPAFSAAARDLARLLGGPGARLDALAARVLAC</sequence>
<evidence type="ECO:0000313" key="9">
    <source>
        <dbReference type="Proteomes" id="UP001612915"/>
    </source>
</evidence>
<reference evidence="8 9" key="1">
    <citation type="submission" date="2024-10" db="EMBL/GenBank/DDBJ databases">
        <title>The Natural Products Discovery Center: Release of the First 8490 Sequenced Strains for Exploring Actinobacteria Biosynthetic Diversity.</title>
        <authorList>
            <person name="Kalkreuter E."/>
            <person name="Kautsar S.A."/>
            <person name="Yang D."/>
            <person name="Bader C.D."/>
            <person name="Teijaro C.N."/>
            <person name="Fluegel L."/>
            <person name="Davis C.M."/>
            <person name="Simpson J.R."/>
            <person name="Lauterbach L."/>
            <person name="Steele A.D."/>
            <person name="Gui C."/>
            <person name="Meng S."/>
            <person name="Li G."/>
            <person name="Viehrig K."/>
            <person name="Ye F."/>
            <person name="Su P."/>
            <person name="Kiefer A.F."/>
            <person name="Nichols A."/>
            <person name="Cepeda A.J."/>
            <person name="Yan W."/>
            <person name="Fan B."/>
            <person name="Jiang Y."/>
            <person name="Adhikari A."/>
            <person name="Zheng C.-J."/>
            <person name="Schuster L."/>
            <person name="Cowan T.M."/>
            <person name="Smanski M.J."/>
            <person name="Chevrette M.G."/>
            <person name="De Carvalho L.P.S."/>
            <person name="Shen B."/>
        </authorList>
    </citation>
    <scope>NUCLEOTIDE SEQUENCE [LARGE SCALE GENOMIC DNA]</scope>
    <source>
        <strain evidence="8 9">NPDC049639</strain>
    </source>
</reference>
<dbReference type="Gene3D" id="1.20.140.10">
    <property type="entry name" value="Butyryl-CoA Dehydrogenase, subunit A, domain 3"/>
    <property type="match status" value="1"/>
</dbReference>
<dbReference type="InterPro" id="IPR009100">
    <property type="entry name" value="AcylCoA_DH/oxidase_NM_dom_sf"/>
</dbReference>
<evidence type="ECO:0000256" key="4">
    <source>
        <dbReference type="ARBA" id="ARBA00022827"/>
    </source>
</evidence>
<dbReference type="InterPro" id="IPR046373">
    <property type="entry name" value="Acyl-CoA_Oxase/DH_mid-dom_sf"/>
</dbReference>
<gene>
    <name evidence="8" type="ORF">ACIB24_22065</name>
</gene>
<dbReference type="InterPro" id="IPR009075">
    <property type="entry name" value="AcylCo_DH/oxidase_C"/>
</dbReference>
<dbReference type="InterPro" id="IPR013786">
    <property type="entry name" value="AcylCoA_DH/ox_N"/>
</dbReference>
<dbReference type="Pfam" id="PF02771">
    <property type="entry name" value="Acyl-CoA_dh_N"/>
    <property type="match status" value="1"/>
</dbReference>
<dbReference type="RefSeq" id="WP_398284365.1">
    <property type="nucleotide sequence ID" value="NZ_JBITLV010000009.1"/>
</dbReference>
<comment type="similarity">
    <text evidence="2">Belongs to the acyl-CoA dehydrogenase family.</text>
</comment>
<dbReference type="PANTHER" id="PTHR43884:SF20">
    <property type="entry name" value="ACYL-COA DEHYDROGENASE FADE28"/>
    <property type="match status" value="1"/>
</dbReference>
<keyword evidence="5" id="KW-0560">Oxidoreductase</keyword>
<keyword evidence="9" id="KW-1185">Reference proteome</keyword>
<proteinExistence type="inferred from homology"/>
<feature type="domain" description="Acyl-CoA dehydrogenase/oxidase N-terminal" evidence="7">
    <location>
        <begin position="31"/>
        <end position="105"/>
    </location>
</feature>
<comment type="cofactor">
    <cofactor evidence="1">
        <name>FAD</name>
        <dbReference type="ChEBI" id="CHEBI:57692"/>
    </cofactor>
</comment>
<evidence type="ECO:0000256" key="2">
    <source>
        <dbReference type="ARBA" id="ARBA00009347"/>
    </source>
</evidence>
<evidence type="ECO:0000259" key="7">
    <source>
        <dbReference type="Pfam" id="PF02771"/>
    </source>
</evidence>
<name>A0ABW8ATU1_9ACTN</name>
<keyword evidence="4" id="KW-0274">FAD</keyword>
<protein>
    <submittedName>
        <fullName evidence="8">Acyl-CoA dehydrogenase family protein</fullName>
    </submittedName>
</protein>
<dbReference type="Proteomes" id="UP001612915">
    <property type="component" value="Unassembled WGS sequence"/>
</dbReference>
<comment type="caution">
    <text evidence="8">The sequence shown here is derived from an EMBL/GenBank/DDBJ whole genome shotgun (WGS) entry which is preliminary data.</text>
</comment>